<accession>A0A194WTZ6</accession>
<dbReference type="RefSeq" id="XP_018065783.1">
    <property type="nucleotide sequence ID" value="XM_018208591.1"/>
</dbReference>
<dbReference type="GeneID" id="28818317"/>
<feature type="non-terminal residue" evidence="1">
    <location>
        <position position="222"/>
    </location>
</feature>
<protein>
    <submittedName>
        <fullName evidence="1">Uncharacterized protein</fullName>
    </submittedName>
</protein>
<dbReference type="KEGG" id="psco:LY89DRAFT_570837"/>
<dbReference type="AlphaFoldDB" id="A0A194WTZ6"/>
<evidence type="ECO:0000313" key="1">
    <source>
        <dbReference type="EMBL" id="KUJ11428.1"/>
    </source>
</evidence>
<sequence length="222" mass="24587">TYFLAPTRDSPPSGPIFLGAIIKSPRSPELSLNSKTSLLLKPLEIHETSTTDTTRQLYRDSKGKVGIWAEFLSGLPLGLDASVGTNWDNGDFTQFKFRELITRSIFPSQGEIASIFTDPPIQTSIKDSRFRANLYMITGVKIARGADVVIGKMRERGGNLHFGADLTPVSVPIKVGPDLEGSRGHGQSAKEKHAGEFVFAYRLREIKYRKKAVEEQKEYTKG</sequence>
<keyword evidence="2" id="KW-1185">Reference proteome</keyword>
<dbReference type="EMBL" id="KQ947426">
    <property type="protein sequence ID" value="KUJ11428.1"/>
    <property type="molecule type" value="Genomic_DNA"/>
</dbReference>
<proteinExistence type="predicted"/>
<organism evidence="1 2">
    <name type="scientific">Mollisia scopiformis</name>
    <name type="common">Conifer needle endophyte fungus</name>
    <name type="synonym">Phialocephala scopiformis</name>
    <dbReference type="NCBI Taxonomy" id="149040"/>
    <lineage>
        <taxon>Eukaryota</taxon>
        <taxon>Fungi</taxon>
        <taxon>Dikarya</taxon>
        <taxon>Ascomycota</taxon>
        <taxon>Pezizomycotina</taxon>
        <taxon>Leotiomycetes</taxon>
        <taxon>Helotiales</taxon>
        <taxon>Mollisiaceae</taxon>
        <taxon>Mollisia</taxon>
    </lineage>
</organism>
<dbReference type="OrthoDB" id="4500473at2759"/>
<feature type="non-terminal residue" evidence="1">
    <location>
        <position position="1"/>
    </location>
</feature>
<evidence type="ECO:0000313" key="2">
    <source>
        <dbReference type="Proteomes" id="UP000070700"/>
    </source>
</evidence>
<reference evidence="1 2" key="1">
    <citation type="submission" date="2015-10" db="EMBL/GenBank/DDBJ databases">
        <title>Full genome of DAOMC 229536 Phialocephala scopiformis, a fungal endophyte of spruce producing the potent anti-insectan compound rugulosin.</title>
        <authorList>
            <consortium name="DOE Joint Genome Institute"/>
            <person name="Walker A.K."/>
            <person name="Frasz S.L."/>
            <person name="Seifert K.A."/>
            <person name="Miller J.D."/>
            <person name="Mondo S.J."/>
            <person name="Labutti K."/>
            <person name="Lipzen A."/>
            <person name="Dockter R."/>
            <person name="Kennedy M."/>
            <person name="Grigoriev I.V."/>
            <person name="Spatafora J.W."/>
        </authorList>
    </citation>
    <scope>NUCLEOTIDE SEQUENCE [LARGE SCALE GENOMIC DNA]</scope>
    <source>
        <strain evidence="1 2">CBS 120377</strain>
    </source>
</reference>
<name>A0A194WTZ6_MOLSC</name>
<gene>
    <name evidence="1" type="ORF">LY89DRAFT_570837</name>
</gene>
<dbReference type="Proteomes" id="UP000070700">
    <property type="component" value="Unassembled WGS sequence"/>
</dbReference>
<dbReference type="InParanoid" id="A0A194WTZ6"/>